<feature type="non-terminal residue" evidence="1">
    <location>
        <position position="1"/>
    </location>
</feature>
<organism evidence="1 2">
    <name type="scientific">Tegillarca granosa</name>
    <name type="common">Malaysian cockle</name>
    <name type="synonym">Anadara granosa</name>
    <dbReference type="NCBI Taxonomy" id="220873"/>
    <lineage>
        <taxon>Eukaryota</taxon>
        <taxon>Metazoa</taxon>
        <taxon>Spiralia</taxon>
        <taxon>Lophotrochozoa</taxon>
        <taxon>Mollusca</taxon>
        <taxon>Bivalvia</taxon>
        <taxon>Autobranchia</taxon>
        <taxon>Pteriomorphia</taxon>
        <taxon>Arcoida</taxon>
        <taxon>Arcoidea</taxon>
        <taxon>Arcidae</taxon>
        <taxon>Tegillarca</taxon>
    </lineage>
</organism>
<dbReference type="Proteomes" id="UP001217089">
    <property type="component" value="Unassembled WGS sequence"/>
</dbReference>
<dbReference type="PANTHER" id="PTHR16071">
    <property type="entry name" value="CHROMOSOME 1 OPEN READING FRAME 112"/>
    <property type="match status" value="1"/>
</dbReference>
<sequence>QESGDLYGEFLYHVSEPLSALFRKAHSLQSICHSVQRVIVGKVRVTKLSGDECLPHLIMIMMVLEALPKRLADDVRERLICPSSDGDISYIEVCLPVYLPGPMFNGKPQRYGSADLCYSHVVFLLELYQKLHGPSLQCNSIITLITRLMKFLATNHQHDILKKYPPEDNILLWSKLPVDNLPSSELRDVVDRLCNKCVKNLHNFNSLTEKTHQHFSQLNITLDCLLNIMKNKTVTEKYLSPTVSSMILSRTCAVWASILVSDWMTIELSQIVLGKFFQLTGVIICLLTTADLMKVFSVMTAVLRNKPIQYLKLSIIDYLRSCGQLKLSPSFEQTEILKKLSEGFTFTLSDKDASVHHTALHAFTMFAEQTVHESVVPDCMQREQKLQDIIVSYLNKVPYSDKHNTSRRDYLEWQSTNVQCLQQDEVVSEPLTKRQKIDTKDDIIQAADQNNNASLLKILKKCVNSLEQLPTDMVTKQQWPEQLTQDLRLAHQRIGSILSENDLFCMKSIFICFAY</sequence>
<proteinExistence type="predicted"/>
<keyword evidence="2" id="KW-1185">Reference proteome</keyword>
<dbReference type="EMBL" id="JARBDR010000919">
    <property type="protein sequence ID" value="KAJ8299892.1"/>
    <property type="molecule type" value="Genomic_DNA"/>
</dbReference>
<comment type="caution">
    <text evidence="1">The sequence shown here is derived from an EMBL/GenBank/DDBJ whole genome shotgun (WGS) entry which is preliminary data.</text>
</comment>
<dbReference type="Pfam" id="PF14868">
    <property type="entry name" value="DUF4487"/>
    <property type="match status" value="1"/>
</dbReference>
<protein>
    <submittedName>
        <fullName evidence="1">Uncharacterized protein</fullName>
    </submittedName>
</protein>
<gene>
    <name evidence="1" type="ORF">KUTeg_021411</name>
</gene>
<dbReference type="PANTHER" id="PTHR16071:SF2">
    <property type="entry name" value="FIGNL1-INTERACTING REGULATOR OF RECOMBINATION AND MITOSIS"/>
    <property type="match status" value="1"/>
</dbReference>
<evidence type="ECO:0000313" key="2">
    <source>
        <dbReference type="Proteomes" id="UP001217089"/>
    </source>
</evidence>
<reference evidence="1 2" key="1">
    <citation type="submission" date="2022-12" db="EMBL/GenBank/DDBJ databases">
        <title>Chromosome-level genome of Tegillarca granosa.</title>
        <authorList>
            <person name="Kim J."/>
        </authorList>
    </citation>
    <scope>NUCLEOTIDE SEQUENCE [LARGE SCALE GENOMIC DNA]</scope>
    <source>
        <strain evidence="1">Teg-2019</strain>
        <tissue evidence="1">Adductor muscle</tissue>
    </source>
</reference>
<name>A0ABQ9E8K4_TEGGR</name>
<dbReference type="InterPro" id="IPR027902">
    <property type="entry name" value="DUF4487"/>
</dbReference>
<accession>A0ABQ9E8K4</accession>
<evidence type="ECO:0000313" key="1">
    <source>
        <dbReference type="EMBL" id="KAJ8299892.1"/>
    </source>
</evidence>